<sequence length="43" mass="5057">MHRMQGRKLYSRLIDIGNKQSGHNPCQTHITWQAVDKLLKHIC</sequence>
<name>A0A2P2LMK7_RHIMU</name>
<dbReference type="AlphaFoldDB" id="A0A2P2LMK7"/>
<accession>A0A2P2LMK7</accession>
<dbReference type="EMBL" id="GGEC01038734">
    <property type="protein sequence ID" value="MBX19218.1"/>
    <property type="molecule type" value="Transcribed_RNA"/>
</dbReference>
<protein>
    <submittedName>
        <fullName evidence="1">Uncharacterized protein</fullName>
    </submittedName>
</protein>
<organism evidence="1">
    <name type="scientific">Rhizophora mucronata</name>
    <name type="common">Asiatic mangrove</name>
    <dbReference type="NCBI Taxonomy" id="61149"/>
    <lineage>
        <taxon>Eukaryota</taxon>
        <taxon>Viridiplantae</taxon>
        <taxon>Streptophyta</taxon>
        <taxon>Embryophyta</taxon>
        <taxon>Tracheophyta</taxon>
        <taxon>Spermatophyta</taxon>
        <taxon>Magnoliopsida</taxon>
        <taxon>eudicotyledons</taxon>
        <taxon>Gunneridae</taxon>
        <taxon>Pentapetalae</taxon>
        <taxon>rosids</taxon>
        <taxon>fabids</taxon>
        <taxon>Malpighiales</taxon>
        <taxon>Rhizophoraceae</taxon>
        <taxon>Rhizophora</taxon>
    </lineage>
</organism>
<reference evidence="1" key="1">
    <citation type="submission" date="2018-02" db="EMBL/GenBank/DDBJ databases">
        <title>Rhizophora mucronata_Transcriptome.</title>
        <authorList>
            <person name="Meera S.P."/>
            <person name="Sreeshan A."/>
            <person name="Augustine A."/>
        </authorList>
    </citation>
    <scope>NUCLEOTIDE SEQUENCE</scope>
    <source>
        <tissue evidence="1">Leaf</tissue>
    </source>
</reference>
<evidence type="ECO:0000313" key="1">
    <source>
        <dbReference type="EMBL" id="MBX19218.1"/>
    </source>
</evidence>
<proteinExistence type="predicted"/>